<proteinExistence type="inferred from homology"/>
<keyword evidence="4" id="KW-1185">Reference proteome</keyword>
<dbReference type="PANTHER" id="PTHR43477:SF1">
    <property type="entry name" value="DIHYDROANTICAPSIN 7-DEHYDROGENASE"/>
    <property type="match status" value="1"/>
</dbReference>
<dbReference type="NCBIfam" id="NF005754">
    <property type="entry name" value="PRK07578.1"/>
    <property type="match status" value="1"/>
</dbReference>
<evidence type="ECO:0000313" key="4">
    <source>
        <dbReference type="Proteomes" id="UP001597206"/>
    </source>
</evidence>
<organism evidence="3 4">
    <name type="scientific">Methylophilus flavus</name>
    <dbReference type="NCBI Taxonomy" id="640084"/>
    <lineage>
        <taxon>Bacteria</taxon>
        <taxon>Pseudomonadati</taxon>
        <taxon>Pseudomonadota</taxon>
        <taxon>Betaproteobacteria</taxon>
        <taxon>Nitrosomonadales</taxon>
        <taxon>Methylophilaceae</taxon>
        <taxon>Methylophilus</taxon>
    </lineage>
</organism>
<dbReference type="CDD" id="cd11731">
    <property type="entry name" value="Lin1944_like_SDR_c"/>
    <property type="match status" value="1"/>
</dbReference>
<dbReference type="Gene3D" id="3.40.50.720">
    <property type="entry name" value="NAD(P)-binding Rossmann-like Domain"/>
    <property type="match status" value="1"/>
</dbReference>
<dbReference type="SUPFAM" id="SSF51735">
    <property type="entry name" value="NAD(P)-binding Rossmann-fold domains"/>
    <property type="match status" value="1"/>
</dbReference>
<dbReference type="InterPro" id="IPR036291">
    <property type="entry name" value="NAD(P)-bd_dom_sf"/>
</dbReference>
<dbReference type="PANTHER" id="PTHR43477">
    <property type="entry name" value="DIHYDROANTICAPSIN 7-DEHYDROGENASE"/>
    <property type="match status" value="1"/>
</dbReference>
<evidence type="ECO:0000256" key="2">
    <source>
        <dbReference type="ARBA" id="ARBA00023002"/>
    </source>
</evidence>
<dbReference type="InterPro" id="IPR051122">
    <property type="entry name" value="SDR_DHRS6-like"/>
</dbReference>
<comment type="caution">
    <text evidence="3">The sequence shown here is derived from an EMBL/GenBank/DDBJ whole genome shotgun (WGS) entry which is preliminary data.</text>
</comment>
<dbReference type="EMBL" id="JBHTLN010000002">
    <property type="protein sequence ID" value="MFD1123257.1"/>
    <property type="molecule type" value="Genomic_DNA"/>
</dbReference>
<dbReference type="Pfam" id="PF13561">
    <property type="entry name" value="adh_short_C2"/>
    <property type="match status" value="1"/>
</dbReference>
<dbReference type="Proteomes" id="UP001597206">
    <property type="component" value="Unassembled WGS sequence"/>
</dbReference>
<accession>A0ABW3PI56</accession>
<protein>
    <submittedName>
        <fullName evidence="3">Short chain dehydrogenase</fullName>
    </submittedName>
</protein>
<gene>
    <name evidence="3" type="ORF">ACFQ2T_12120</name>
</gene>
<reference evidence="4" key="1">
    <citation type="journal article" date="2019" name="Int. J. Syst. Evol. Microbiol.">
        <title>The Global Catalogue of Microorganisms (GCM) 10K type strain sequencing project: providing services to taxonomists for standard genome sequencing and annotation.</title>
        <authorList>
            <consortium name="The Broad Institute Genomics Platform"/>
            <consortium name="The Broad Institute Genome Sequencing Center for Infectious Disease"/>
            <person name="Wu L."/>
            <person name="Ma J."/>
        </authorList>
    </citation>
    <scope>NUCLEOTIDE SEQUENCE [LARGE SCALE GENOMIC DNA]</scope>
    <source>
        <strain evidence="4">CCUG 58411</strain>
    </source>
</reference>
<sequence length="199" mass="21318">MKVLLIGANGTIGKLVKQNLASRHEIIEVGKTSGQFQVDISSESSIRQLFEQVGKVDAIVVTAGDVHFGAMKEMTSDQFTLGLHSKLLGQVNITLIGQHYLNEGGSITLTSGSLSHNPTFGGTNFSTVNAAVDGFVKGAALELKQDRRINVVSPTVLEESWHIYGAAFPGLEAAPGAKVALAYQRSVEGFETGQEYRVW</sequence>
<evidence type="ECO:0000313" key="3">
    <source>
        <dbReference type="EMBL" id="MFD1123257.1"/>
    </source>
</evidence>
<comment type="similarity">
    <text evidence="1">Belongs to the short-chain dehydrogenases/reductases (SDR) family.</text>
</comment>
<dbReference type="RefSeq" id="WP_379034768.1">
    <property type="nucleotide sequence ID" value="NZ_JBHTLN010000002.1"/>
</dbReference>
<evidence type="ECO:0000256" key="1">
    <source>
        <dbReference type="ARBA" id="ARBA00006484"/>
    </source>
</evidence>
<keyword evidence="2" id="KW-0560">Oxidoreductase</keyword>
<name>A0ABW3PI56_9PROT</name>
<dbReference type="InterPro" id="IPR002347">
    <property type="entry name" value="SDR_fam"/>
</dbReference>
<dbReference type="PRINTS" id="PR00081">
    <property type="entry name" value="GDHRDH"/>
</dbReference>